<feature type="chain" id="PRO_5023137228" evidence="1">
    <location>
        <begin position="23"/>
        <end position="295"/>
    </location>
</feature>
<evidence type="ECO:0000313" key="3">
    <source>
        <dbReference type="Proteomes" id="UP000321935"/>
    </source>
</evidence>
<dbReference type="OrthoDB" id="7675395at2"/>
<name>A0A5C7AV13_9BACT</name>
<feature type="signal peptide" evidence="1">
    <location>
        <begin position="1"/>
        <end position="22"/>
    </location>
</feature>
<sequence length="295" mass="31671">MKSTTIKLGLLGLFAAFFFANCASPKTEETTEEVVIEEVKTPTLTKIWETDTTLTTNESVLYDAASGKIYVSNIEGDPQGEDGKGSISIIDKEGKVVNQNWVTGLNAPKGMGIANGNLYVTDIDQLIEVNLESGKISNKYPVEGGQFLNDLATYDGKVYFTDMNTGKVHLLDGGKISTVTEGHESINGIAIGEDGMLYVLDKTGMKSLQADGTSMILNDVVTGGDGLVILGDGNYVASRWAGEIYFVNSDGSETLLLDTKNAESNTADIGFIPGDNIVLVPTFFKNKVVAYKLDY</sequence>
<keyword evidence="1" id="KW-0732">Signal</keyword>
<evidence type="ECO:0000313" key="2">
    <source>
        <dbReference type="EMBL" id="TXE12528.1"/>
    </source>
</evidence>
<comment type="caution">
    <text evidence="2">The sequence shown here is derived from an EMBL/GenBank/DDBJ whole genome shotgun (WGS) entry which is preliminary data.</text>
</comment>
<keyword evidence="2" id="KW-0067">ATP-binding</keyword>
<dbReference type="AlphaFoldDB" id="A0A5C7AV13"/>
<evidence type="ECO:0000256" key="1">
    <source>
        <dbReference type="SAM" id="SignalP"/>
    </source>
</evidence>
<keyword evidence="2" id="KW-0547">Nucleotide-binding</keyword>
<dbReference type="EMBL" id="VORW01000003">
    <property type="protein sequence ID" value="TXE12528.1"/>
    <property type="molecule type" value="Genomic_DNA"/>
</dbReference>
<gene>
    <name evidence="2" type="ORF">ESV85_07885</name>
</gene>
<dbReference type="RefSeq" id="WP_146916372.1">
    <property type="nucleotide sequence ID" value="NZ_VORW01000003.1"/>
</dbReference>
<organism evidence="2 3">
    <name type="scientific">Algoriphagus aquimarinus</name>
    <dbReference type="NCBI Taxonomy" id="237018"/>
    <lineage>
        <taxon>Bacteria</taxon>
        <taxon>Pseudomonadati</taxon>
        <taxon>Bacteroidota</taxon>
        <taxon>Cytophagia</taxon>
        <taxon>Cytophagales</taxon>
        <taxon>Cyclobacteriaceae</taxon>
        <taxon>Algoriphagus</taxon>
    </lineage>
</organism>
<dbReference type="InterPro" id="IPR011042">
    <property type="entry name" value="6-blade_b-propeller_TolB-like"/>
</dbReference>
<dbReference type="GO" id="GO:0005524">
    <property type="term" value="F:ATP binding"/>
    <property type="evidence" value="ECO:0007669"/>
    <property type="project" value="UniProtKB-KW"/>
</dbReference>
<accession>A0A5C7AV13</accession>
<protein>
    <submittedName>
        <fullName evidence="2">ATP-binding protein</fullName>
    </submittedName>
</protein>
<dbReference type="Gene3D" id="2.120.10.30">
    <property type="entry name" value="TolB, C-terminal domain"/>
    <property type="match status" value="1"/>
</dbReference>
<dbReference type="SUPFAM" id="SSF63829">
    <property type="entry name" value="Calcium-dependent phosphotriesterase"/>
    <property type="match status" value="1"/>
</dbReference>
<dbReference type="Proteomes" id="UP000321935">
    <property type="component" value="Unassembled WGS sequence"/>
</dbReference>
<reference evidence="2 3" key="1">
    <citation type="submission" date="2019-08" db="EMBL/GenBank/DDBJ databases">
        <title>Genomes sequence of Algoriphagus aquimarinus ACAM450.</title>
        <authorList>
            <person name="Bowman J.P."/>
        </authorList>
    </citation>
    <scope>NUCLEOTIDE SEQUENCE [LARGE SCALE GENOMIC DNA]</scope>
    <source>
        <strain evidence="2 3">ACAM 450</strain>
    </source>
</reference>
<proteinExistence type="predicted"/>